<protein>
    <submittedName>
        <fullName evidence="1">Uncharacterized protein</fullName>
    </submittedName>
</protein>
<evidence type="ECO:0000313" key="1">
    <source>
        <dbReference type="EMBL" id="KAI3696804.1"/>
    </source>
</evidence>
<reference evidence="1 2" key="2">
    <citation type="journal article" date="2022" name="Mol. Ecol. Resour.">
        <title>The genomes of chicory, endive, great burdock and yacon provide insights into Asteraceae paleo-polyploidization history and plant inulin production.</title>
        <authorList>
            <person name="Fan W."/>
            <person name="Wang S."/>
            <person name="Wang H."/>
            <person name="Wang A."/>
            <person name="Jiang F."/>
            <person name="Liu H."/>
            <person name="Zhao H."/>
            <person name="Xu D."/>
            <person name="Zhang Y."/>
        </authorList>
    </citation>
    <scope>NUCLEOTIDE SEQUENCE [LARGE SCALE GENOMIC DNA]</scope>
    <source>
        <strain evidence="2">cv. Niubang</strain>
    </source>
</reference>
<organism evidence="1 2">
    <name type="scientific">Arctium lappa</name>
    <name type="common">Greater burdock</name>
    <name type="synonym">Lappa major</name>
    <dbReference type="NCBI Taxonomy" id="4217"/>
    <lineage>
        <taxon>Eukaryota</taxon>
        <taxon>Viridiplantae</taxon>
        <taxon>Streptophyta</taxon>
        <taxon>Embryophyta</taxon>
        <taxon>Tracheophyta</taxon>
        <taxon>Spermatophyta</taxon>
        <taxon>Magnoliopsida</taxon>
        <taxon>eudicotyledons</taxon>
        <taxon>Gunneridae</taxon>
        <taxon>Pentapetalae</taxon>
        <taxon>asterids</taxon>
        <taxon>campanulids</taxon>
        <taxon>Asterales</taxon>
        <taxon>Asteraceae</taxon>
        <taxon>Carduoideae</taxon>
        <taxon>Cardueae</taxon>
        <taxon>Arctiinae</taxon>
        <taxon>Arctium</taxon>
    </lineage>
</organism>
<gene>
    <name evidence="1" type="ORF">L6452_29364</name>
</gene>
<comment type="caution">
    <text evidence="1">The sequence shown here is derived from an EMBL/GenBank/DDBJ whole genome shotgun (WGS) entry which is preliminary data.</text>
</comment>
<keyword evidence="2" id="KW-1185">Reference proteome</keyword>
<reference evidence="2" key="1">
    <citation type="journal article" date="2022" name="Mol. Ecol. Resour.">
        <title>The genomes of chicory, endive, great burdock and yacon provide insights into Asteraceae palaeo-polyploidization history and plant inulin production.</title>
        <authorList>
            <person name="Fan W."/>
            <person name="Wang S."/>
            <person name="Wang H."/>
            <person name="Wang A."/>
            <person name="Jiang F."/>
            <person name="Liu H."/>
            <person name="Zhao H."/>
            <person name="Xu D."/>
            <person name="Zhang Y."/>
        </authorList>
    </citation>
    <scope>NUCLEOTIDE SEQUENCE [LARGE SCALE GENOMIC DNA]</scope>
    <source>
        <strain evidence="2">cv. Niubang</strain>
    </source>
</reference>
<dbReference type="EMBL" id="CM042056">
    <property type="protein sequence ID" value="KAI3696804.1"/>
    <property type="molecule type" value="Genomic_DNA"/>
</dbReference>
<proteinExistence type="predicted"/>
<name>A0ACB8ZHK2_ARCLA</name>
<dbReference type="Proteomes" id="UP001055879">
    <property type="component" value="Linkage Group LG10"/>
</dbReference>
<evidence type="ECO:0000313" key="2">
    <source>
        <dbReference type="Proteomes" id="UP001055879"/>
    </source>
</evidence>
<accession>A0ACB8ZHK2</accession>
<sequence>MEESKALNFTVRRRTPELISPAKPTPRELKPLSDIDDQDWLRFQTPLIQFYRRDPKMADRNPATVIREALAKLLVFYYPFAGRLREGPAGKLVVECTGEGVLFIEAEADVRVEELGEVILPPFAYLEELLYDVNGSGDILHSPLMLIQVTRLLCGGFIFAIRINHTMCDGSGMAQFMRALAEMARGSPMPSIPHVWQREMLLARNSPRVTRTHHEYDEVAKTKGTTISSHDMIYRSFFFGPTELSILRNYIPTHLQSFSTYELLSACLWRCRTIALQSDPEEQMRFILSINARAKFKPHLPKGYYGNCIAFPIVLSTARDLFSKPLGHTIELISKAKSYVNDEYMRSFIDLTVIKGRPHFTSINSYFLTDLTNARFNEIDFGWGKAAYGGTAKAINFSGIGNFLIPFTNKRGESEIAVPICLPKPSMEIFVKELDNMLMKNTNIRLLTPKF</sequence>